<feature type="region of interest" description="Disordered" evidence="1">
    <location>
        <begin position="72"/>
        <end position="105"/>
    </location>
</feature>
<gene>
    <name evidence="2" type="ORF">B0A48_06663</name>
</gene>
<dbReference type="PANTHER" id="PTHR39398">
    <property type="entry name" value="YALI0F14311P"/>
    <property type="match status" value="1"/>
</dbReference>
<reference evidence="3" key="1">
    <citation type="submission" date="2017-03" db="EMBL/GenBank/DDBJ databases">
        <title>Genomes of endolithic fungi from Antarctica.</title>
        <authorList>
            <person name="Coleine C."/>
            <person name="Masonjones S."/>
            <person name="Stajich J.E."/>
        </authorList>
    </citation>
    <scope>NUCLEOTIDE SEQUENCE [LARGE SCALE GENOMIC DNA]</scope>
    <source>
        <strain evidence="3">CCFEE 5527</strain>
    </source>
</reference>
<evidence type="ECO:0008006" key="4">
    <source>
        <dbReference type="Google" id="ProtNLM"/>
    </source>
</evidence>
<name>A0A1V8T9D7_9PEZI</name>
<dbReference type="OrthoDB" id="2100128at2759"/>
<dbReference type="PANTHER" id="PTHR39398:SF1">
    <property type="entry name" value="CSN8_PSMD8_EIF3K DOMAIN-CONTAINING PROTEIN"/>
    <property type="match status" value="1"/>
</dbReference>
<evidence type="ECO:0000313" key="3">
    <source>
        <dbReference type="Proteomes" id="UP000192596"/>
    </source>
</evidence>
<dbReference type="AlphaFoldDB" id="A0A1V8T9D7"/>
<sequence length="300" mass="33923">MAYQHPNSSTRPQPRRGPSGAWNRLKPAIIDPLDAYGLSSKEAYYTTLVARYMKFCAASGTGEDLEAAFTGLSLQNPTPKPPSALPSDTTRPGLTQRSSATERPNDLPNILLAMRKLREAIVASHRTDTFAQRVYIFIIQAAILTRQWEAYQAPLLHLLNHIHPRTPLSPTELRDFVDYRILDLACRQNDLSGAYAVKLAFRQRSRRVDAVLKALVSDDWVRFWRIKRVVDGYQRALMEFAGERMRTHALKCIGRSYLSAEKGFVEKAASAKWEILVKECGVGWQLLESGMVVVRRPKVK</sequence>
<protein>
    <recommendedName>
        <fullName evidence="4">CSN8/PSMD8/EIF3K domain-containing protein</fullName>
    </recommendedName>
</protein>
<feature type="region of interest" description="Disordered" evidence="1">
    <location>
        <begin position="1"/>
        <end position="23"/>
    </location>
</feature>
<proteinExistence type="predicted"/>
<feature type="compositionally biased region" description="Polar residues" evidence="1">
    <location>
        <begin position="1"/>
        <end position="12"/>
    </location>
</feature>
<feature type="compositionally biased region" description="Polar residues" evidence="1">
    <location>
        <begin position="86"/>
        <end position="102"/>
    </location>
</feature>
<accession>A0A1V8T9D7</accession>
<organism evidence="2 3">
    <name type="scientific">Cryoendolithus antarcticus</name>
    <dbReference type="NCBI Taxonomy" id="1507870"/>
    <lineage>
        <taxon>Eukaryota</taxon>
        <taxon>Fungi</taxon>
        <taxon>Dikarya</taxon>
        <taxon>Ascomycota</taxon>
        <taxon>Pezizomycotina</taxon>
        <taxon>Dothideomycetes</taxon>
        <taxon>Dothideomycetidae</taxon>
        <taxon>Cladosporiales</taxon>
        <taxon>Cladosporiaceae</taxon>
        <taxon>Cryoendolithus</taxon>
    </lineage>
</organism>
<comment type="caution">
    <text evidence="2">The sequence shown here is derived from an EMBL/GenBank/DDBJ whole genome shotgun (WGS) entry which is preliminary data.</text>
</comment>
<evidence type="ECO:0000256" key="1">
    <source>
        <dbReference type="SAM" id="MobiDB-lite"/>
    </source>
</evidence>
<dbReference type="EMBL" id="NAJO01000013">
    <property type="protein sequence ID" value="OQO07871.1"/>
    <property type="molecule type" value="Genomic_DNA"/>
</dbReference>
<evidence type="ECO:0000313" key="2">
    <source>
        <dbReference type="EMBL" id="OQO07871.1"/>
    </source>
</evidence>
<dbReference type="InParanoid" id="A0A1V8T9D7"/>
<dbReference type="STRING" id="1507870.A0A1V8T9D7"/>
<keyword evidence="3" id="KW-1185">Reference proteome</keyword>
<dbReference type="Proteomes" id="UP000192596">
    <property type="component" value="Unassembled WGS sequence"/>
</dbReference>